<feature type="transmembrane region" description="Helical" evidence="9">
    <location>
        <begin position="328"/>
        <end position="358"/>
    </location>
</feature>
<feature type="transmembrane region" description="Helical" evidence="9">
    <location>
        <begin position="235"/>
        <end position="253"/>
    </location>
</feature>
<keyword evidence="6 8" id="KW-1133">Transmembrane helix</keyword>
<dbReference type="GO" id="GO:0005886">
    <property type="term" value="C:plasma membrane"/>
    <property type="evidence" value="ECO:0007669"/>
    <property type="project" value="UniProtKB-SubCell"/>
</dbReference>
<dbReference type="PANTHER" id="PTHR43337:SF1">
    <property type="entry name" value="XANTHINE_URACIL PERMEASE C887.17-RELATED"/>
    <property type="match status" value="1"/>
</dbReference>
<feature type="transmembrane region" description="Helical" evidence="9">
    <location>
        <begin position="20"/>
        <end position="40"/>
    </location>
</feature>
<dbReference type="EMBL" id="JAINWA010000001">
    <property type="protein sequence ID" value="MCD1653717.1"/>
    <property type="molecule type" value="Genomic_DNA"/>
</dbReference>
<evidence type="ECO:0000256" key="8">
    <source>
        <dbReference type="PIRNR" id="PIRNR005353"/>
    </source>
</evidence>
<organism evidence="10 11">
    <name type="scientific">Teretinema zuelzerae</name>
    <dbReference type="NCBI Taxonomy" id="156"/>
    <lineage>
        <taxon>Bacteria</taxon>
        <taxon>Pseudomonadati</taxon>
        <taxon>Spirochaetota</taxon>
        <taxon>Spirochaetia</taxon>
        <taxon>Spirochaetales</taxon>
        <taxon>Treponemataceae</taxon>
        <taxon>Teretinema</taxon>
    </lineage>
</organism>
<dbReference type="InterPro" id="IPR006043">
    <property type="entry name" value="NCS2"/>
</dbReference>
<evidence type="ECO:0000256" key="7">
    <source>
        <dbReference type="ARBA" id="ARBA00023136"/>
    </source>
</evidence>
<proteinExistence type="inferred from homology"/>
<feature type="transmembrane region" description="Helical" evidence="9">
    <location>
        <begin position="166"/>
        <end position="187"/>
    </location>
</feature>
<evidence type="ECO:0000256" key="4">
    <source>
        <dbReference type="ARBA" id="ARBA00022475"/>
    </source>
</evidence>
<comment type="similarity">
    <text evidence="2 8">Belongs to the nucleobase:cation symporter-2 (NCS2) (TC 2.A.40) family. Azg-like subfamily.</text>
</comment>
<dbReference type="Pfam" id="PF00860">
    <property type="entry name" value="Xan_ur_permease"/>
    <property type="match status" value="1"/>
</dbReference>
<evidence type="ECO:0000256" key="5">
    <source>
        <dbReference type="ARBA" id="ARBA00022692"/>
    </source>
</evidence>
<keyword evidence="11" id="KW-1185">Reference proteome</keyword>
<evidence type="ECO:0000256" key="9">
    <source>
        <dbReference type="SAM" id="Phobius"/>
    </source>
</evidence>
<feature type="transmembrane region" description="Helical" evidence="9">
    <location>
        <begin position="133"/>
        <end position="154"/>
    </location>
</feature>
<keyword evidence="7 8" id="KW-0472">Membrane</keyword>
<dbReference type="PIRSF" id="PIRSF005353">
    <property type="entry name" value="PbuG"/>
    <property type="match status" value="1"/>
</dbReference>
<feature type="transmembrane region" description="Helical" evidence="9">
    <location>
        <begin position="378"/>
        <end position="402"/>
    </location>
</feature>
<evidence type="ECO:0000256" key="6">
    <source>
        <dbReference type="ARBA" id="ARBA00022989"/>
    </source>
</evidence>
<accession>A0AAE3EFP8</accession>
<evidence type="ECO:0000256" key="2">
    <source>
        <dbReference type="ARBA" id="ARBA00005697"/>
    </source>
</evidence>
<comment type="caution">
    <text evidence="10">The sequence shown here is derived from an EMBL/GenBank/DDBJ whole genome shotgun (WGS) entry which is preliminary data.</text>
</comment>
<dbReference type="PANTHER" id="PTHR43337">
    <property type="entry name" value="XANTHINE/URACIL PERMEASE C887.17-RELATED"/>
    <property type="match status" value="1"/>
</dbReference>
<keyword evidence="4 8" id="KW-1003">Cell membrane</keyword>
<feature type="transmembrane region" description="Helical" evidence="9">
    <location>
        <begin position="94"/>
        <end position="113"/>
    </location>
</feature>
<feature type="transmembrane region" description="Helical" evidence="9">
    <location>
        <begin position="47"/>
        <end position="74"/>
    </location>
</feature>
<feature type="transmembrane region" description="Helical" evidence="9">
    <location>
        <begin position="194"/>
        <end position="215"/>
    </location>
</feature>
<reference evidence="10" key="1">
    <citation type="submission" date="2021-08" db="EMBL/GenBank/DDBJ databases">
        <title>Comparative analyses of Brucepasteria parasyntrophica and Teretinema zuelzerae.</title>
        <authorList>
            <person name="Song Y."/>
            <person name="Brune A."/>
        </authorList>
    </citation>
    <scope>NUCLEOTIDE SEQUENCE</scope>
    <source>
        <strain evidence="10">DSM 1903</strain>
    </source>
</reference>
<dbReference type="InterPro" id="IPR026033">
    <property type="entry name" value="Azg-like_bact_archaea"/>
</dbReference>
<keyword evidence="3 8" id="KW-0813">Transport</keyword>
<dbReference type="GO" id="GO:0005345">
    <property type="term" value="F:purine nucleobase transmembrane transporter activity"/>
    <property type="evidence" value="ECO:0007669"/>
    <property type="project" value="TreeGrafter"/>
</dbReference>
<dbReference type="InterPro" id="IPR045018">
    <property type="entry name" value="Azg-like"/>
</dbReference>
<name>A0AAE3EFP8_9SPIR</name>
<evidence type="ECO:0000256" key="1">
    <source>
        <dbReference type="ARBA" id="ARBA00004651"/>
    </source>
</evidence>
<dbReference type="AlphaFoldDB" id="A0AAE3EFP8"/>
<dbReference type="Proteomes" id="UP001198163">
    <property type="component" value="Unassembled WGS sequence"/>
</dbReference>
<keyword evidence="5 8" id="KW-0812">Transmembrane</keyword>
<evidence type="ECO:0000313" key="10">
    <source>
        <dbReference type="EMBL" id="MCD1653717.1"/>
    </source>
</evidence>
<evidence type="ECO:0000256" key="3">
    <source>
        <dbReference type="ARBA" id="ARBA00022448"/>
    </source>
</evidence>
<feature type="transmembrane region" description="Helical" evidence="9">
    <location>
        <begin position="414"/>
        <end position="431"/>
    </location>
</feature>
<gene>
    <name evidence="10" type="ORF">K7J14_03265</name>
</gene>
<evidence type="ECO:0000313" key="11">
    <source>
        <dbReference type="Proteomes" id="UP001198163"/>
    </source>
</evidence>
<dbReference type="RefSeq" id="WP_230753058.1">
    <property type="nucleotide sequence ID" value="NZ_JAINWA010000001.1"/>
</dbReference>
<comment type="subcellular location">
    <subcellularLocation>
        <location evidence="1 8">Cell membrane</location>
        <topology evidence="1 8">Multi-pass membrane protein</topology>
    </subcellularLocation>
</comment>
<protein>
    <submittedName>
        <fullName evidence="10">NCS2 family permease</fullName>
    </submittedName>
</protein>
<sequence>MEKLFKLKEHGTDARTELLAGLTTFLTMAYILAVNPGILGDAGMDRGAVFTATALASAIASIVMAFAANLPIALAPGMGLNAFFTYTVVLGMGYSWQTALTAVFLEGLLFIILSFVNVREAIVNSVPLNLKKAVAVGIGIFITLIGMKGAGIIVSNPATLVSLGNVTEGTALLAFIGLIITAILYALKVHGAILIGIIATTLIGIPMGITAPYGGWESFSLMSMPAAPHAFALDFSNVLTLKFFTVFFSFLFVDIFDTVGTLVGVSTQAGLLDKNGNVPRVKQALLADAIGTSAGALLGTSTVTSYIESSAGVAAGGRTGLTSLTTGALFLLALLFSPLFLLIPGAATAPALIIVGFLMMKPVTEIDFSDPTEGIPSFLAIVMMPFCYSIAEGIVYGVLSYVVLKVCTGKAKQIPLVTWAVFAIFVLRFFIH</sequence>